<gene>
    <name evidence="1" type="ORF">Ahy_A09g042464</name>
</gene>
<protein>
    <submittedName>
        <fullName evidence="1">Uncharacterized protein</fullName>
    </submittedName>
</protein>
<reference evidence="1 2" key="1">
    <citation type="submission" date="2019-01" db="EMBL/GenBank/DDBJ databases">
        <title>Sequencing of cultivated peanut Arachis hypogaea provides insights into genome evolution and oil improvement.</title>
        <authorList>
            <person name="Chen X."/>
        </authorList>
    </citation>
    <scope>NUCLEOTIDE SEQUENCE [LARGE SCALE GENOMIC DNA]</scope>
    <source>
        <strain evidence="2">cv. Fuhuasheng</strain>
        <tissue evidence="1">Leaves</tissue>
    </source>
</reference>
<proteinExistence type="predicted"/>
<evidence type="ECO:0000313" key="1">
    <source>
        <dbReference type="EMBL" id="RYR37590.1"/>
    </source>
</evidence>
<sequence length="96" mass="10360">MVGMCMCVCIGEIGILSKFSFSGSLSEFSNTDKVSSPSVKYRKTRDSTSSPTTLICHCFCGLSCHWGCRHEEHVSVTLLPSGTKGLSCPLTLSICF</sequence>
<accession>A0A445BFY7</accession>
<dbReference type="Proteomes" id="UP000289738">
    <property type="component" value="Chromosome A09"/>
</dbReference>
<name>A0A445BFY7_ARAHY</name>
<keyword evidence="2" id="KW-1185">Reference proteome</keyword>
<dbReference type="AlphaFoldDB" id="A0A445BFY7"/>
<comment type="caution">
    <text evidence="1">The sequence shown here is derived from an EMBL/GenBank/DDBJ whole genome shotgun (WGS) entry which is preliminary data.</text>
</comment>
<organism evidence="1 2">
    <name type="scientific">Arachis hypogaea</name>
    <name type="common">Peanut</name>
    <dbReference type="NCBI Taxonomy" id="3818"/>
    <lineage>
        <taxon>Eukaryota</taxon>
        <taxon>Viridiplantae</taxon>
        <taxon>Streptophyta</taxon>
        <taxon>Embryophyta</taxon>
        <taxon>Tracheophyta</taxon>
        <taxon>Spermatophyta</taxon>
        <taxon>Magnoliopsida</taxon>
        <taxon>eudicotyledons</taxon>
        <taxon>Gunneridae</taxon>
        <taxon>Pentapetalae</taxon>
        <taxon>rosids</taxon>
        <taxon>fabids</taxon>
        <taxon>Fabales</taxon>
        <taxon>Fabaceae</taxon>
        <taxon>Papilionoideae</taxon>
        <taxon>50 kb inversion clade</taxon>
        <taxon>dalbergioids sensu lato</taxon>
        <taxon>Dalbergieae</taxon>
        <taxon>Pterocarpus clade</taxon>
        <taxon>Arachis</taxon>
    </lineage>
</organism>
<dbReference type="EMBL" id="SDMP01000009">
    <property type="protein sequence ID" value="RYR37590.1"/>
    <property type="molecule type" value="Genomic_DNA"/>
</dbReference>
<evidence type="ECO:0000313" key="2">
    <source>
        <dbReference type="Proteomes" id="UP000289738"/>
    </source>
</evidence>